<dbReference type="KEGG" id="nsl:BOX37_20085"/>
<evidence type="ECO:0000313" key="6">
    <source>
        <dbReference type="Proteomes" id="UP000183810"/>
    </source>
</evidence>
<dbReference type="InterPro" id="IPR041522">
    <property type="entry name" value="CdaR_GGDEF"/>
</dbReference>
<protein>
    <submittedName>
        <fullName evidence="5">PucR family transcriptional regulator</fullName>
    </submittedName>
</protein>
<dbReference type="PANTHER" id="PTHR33744:SF1">
    <property type="entry name" value="DNA-BINDING TRANSCRIPTIONAL ACTIVATOR ADER"/>
    <property type="match status" value="1"/>
</dbReference>
<dbReference type="InterPro" id="IPR042070">
    <property type="entry name" value="PucR_C-HTH_sf"/>
</dbReference>
<dbReference type="Proteomes" id="UP000183810">
    <property type="component" value="Chromosome"/>
</dbReference>
<evidence type="ECO:0000259" key="2">
    <source>
        <dbReference type="Pfam" id="PF13556"/>
    </source>
</evidence>
<accession>A0A1J0W2J2</accession>
<feature type="domain" description="CdaR GGDEF-like" evidence="4">
    <location>
        <begin position="176"/>
        <end position="282"/>
    </location>
</feature>
<dbReference type="Gene3D" id="1.10.10.2840">
    <property type="entry name" value="PucR C-terminal helix-turn-helix domain"/>
    <property type="match status" value="1"/>
</dbReference>
<evidence type="ECO:0000259" key="3">
    <source>
        <dbReference type="Pfam" id="PF14361"/>
    </source>
</evidence>
<feature type="domain" description="RsbT co-antagonist protein RsbRD N-terminal" evidence="3">
    <location>
        <begin position="26"/>
        <end position="163"/>
    </location>
</feature>
<dbReference type="InterPro" id="IPR025736">
    <property type="entry name" value="PucR_C-HTH_dom"/>
</dbReference>
<organism evidence="5 6">
    <name type="scientific">Nocardia mangyaensis</name>
    <dbReference type="NCBI Taxonomy" id="2213200"/>
    <lineage>
        <taxon>Bacteria</taxon>
        <taxon>Bacillati</taxon>
        <taxon>Actinomycetota</taxon>
        <taxon>Actinomycetes</taxon>
        <taxon>Mycobacteriales</taxon>
        <taxon>Nocardiaceae</taxon>
        <taxon>Nocardia</taxon>
    </lineage>
</organism>
<dbReference type="Pfam" id="PF17853">
    <property type="entry name" value="GGDEF_2"/>
    <property type="match status" value="1"/>
</dbReference>
<dbReference type="AlphaFoldDB" id="A0A1J0W2J2"/>
<feature type="domain" description="PucR C-terminal helix-turn-helix" evidence="2">
    <location>
        <begin position="332"/>
        <end position="390"/>
    </location>
</feature>
<dbReference type="InterPro" id="IPR051448">
    <property type="entry name" value="CdaR-like_regulators"/>
</dbReference>
<dbReference type="PANTHER" id="PTHR33744">
    <property type="entry name" value="CARBOHYDRATE DIACID REGULATOR"/>
    <property type="match status" value="1"/>
</dbReference>
<dbReference type="Pfam" id="PF13556">
    <property type="entry name" value="HTH_30"/>
    <property type="match status" value="1"/>
</dbReference>
<comment type="similarity">
    <text evidence="1">Belongs to the CdaR family.</text>
</comment>
<keyword evidence="6" id="KW-1185">Reference proteome</keyword>
<dbReference type="InterPro" id="IPR025751">
    <property type="entry name" value="RsbRD_N_dom"/>
</dbReference>
<name>A0A1J0W2J2_9NOCA</name>
<sequence length="399" mass="43069">MAGTSEYTGPAAGARRLAVECRAEVPALTRRLMSAIFTDIPEWTDYSPVSRNDLRAGCHSYLARVLDLLAGDVVAADHDDVATAIGRNRAAQGVPLEVMLRTFRLGGQVVWEALLDRAGELSAAEVRTIGAATWAAIDGMSSALVTSYRSTELEQVRRDERHRHGLIEDLLAGSAQDANVAARAARELNLPTHGGYLVVAVRGERPNIELGTETALAAVGIRSVWHDRVDIMVGLVSMEQRESSVVLDQVEKRLRGPAAASPVVAGLSQIGTAHALAVLALETLPTSAQGLVSLEDRFPEALLLRSPDVTELMITRTLGPVLELPSKEREILLSTLAIWLTENCSAAHAAPRLHCHRNTVINRLQRISSLLGRRLEGQRSYLELSLALAALEMGSSRTD</sequence>
<evidence type="ECO:0000256" key="1">
    <source>
        <dbReference type="ARBA" id="ARBA00006754"/>
    </source>
</evidence>
<gene>
    <name evidence="5" type="ORF">BOX37_20085</name>
</gene>
<dbReference type="Pfam" id="PF14361">
    <property type="entry name" value="RsbRD_N"/>
    <property type="match status" value="1"/>
</dbReference>
<proteinExistence type="inferred from homology"/>
<reference evidence="5" key="1">
    <citation type="submission" date="2016-11" db="EMBL/GenBank/DDBJ databases">
        <authorList>
            <person name="Jaros S."/>
            <person name="Januszkiewicz K."/>
            <person name="Wedrychowicz H."/>
        </authorList>
    </citation>
    <scope>NUCLEOTIDE SEQUENCE [LARGE SCALE GENOMIC DNA]</scope>
    <source>
        <strain evidence="5">Y48</strain>
    </source>
</reference>
<evidence type="ECO:0000313" key="5">
    <source>
        <dbReference type="EMBL" id="APE38536.1"/>
    </source>
</evidence>
<evidence type="ECO:0000259" key="4">
    <source>
        <dbReference type="Pfam" id="PF17853"/>
    </source>
</evidence>
<dbReference type="EMBL" id="CP018082">
    <property type="protein sequence ID" value="APE38536.1"/>
    <property type="molecule type" value="Genomic_DNA"/>
</dbReference>